<protein>
    <recommendedName>
        <fullName evidence="4">Copper chaperone PCu(A)C</fullName>
    </recommendedName>
</protein>
<gene>
    <name evidence="2" type="ORF">E9232_004782</name>
</gene>
<feature type="signal peptide" evidence="1">
    <location>
        <begin position="1"/>
        <end position="21"/>
    </location>
</feature>
<accession>A0ABU1JW65</accession>
<dbReference type="PANTHER" id="PTHR36302:SF1">
    <property type="entry name" value="COPPER CHAPERONE PCU(A)C"/>
    <property type="match status" value="1"/>
</dbReference>
<reference evidence="2 3" key="1">
    <citation type="submission" date="2023-07" db="EMBL/GenBank/DDBJ databases">
        <title>Sorghum-associated microbial communities from plants grown in Nebraska, USA.</title>
        <authorList>
            <person name="Schachtman D."/>
        </authorList>
    </citation>
    <scope>NUCLEOTIDE SEQUENCE [LARGE SCALE GENOMIC DNA]</scope>
    <source>
        <strain evidence="2 3">584</strain>
    </source>
</reference>
<dbReference type="Pfam" id="PF04314">
    <property type="entry name" value="PCuAC"/>
    <property type="match status" value="1"/>
</dbReference>
<dbReference type="InterPro" id="IPR036182">
    <property type="entry name" value="PCuAC_sf"/>
</dbReference>
<dbReference type="RefSeq" id="WP_309798179.1">
    <property type="nucleotide sequence ID" value="NZ_JAVDPW010000008.1"/>
</dbReference>
<comment type="caution">
    <text evidence="2">The sequence shown here is derived from an EMBL/GenBank/DDBJ whole genome shotgun (WGS) entry which is preliminary data.</text>
</comment>
<proteinExistence type="predicted"/>
<evidence type="ECO:0000313" key="3">
    <source>
        <dbReference type="Proteomes" id="UP001262410"/>
    </source>
</evidence>
<evidence type="ECO:0000313" key="2">
    <source>
        <dbReference type="EMBL" id="MDR6292244.1"/>
    </source>
</evidence>
<feature type="chain" id="PRO_5045528243" description="Copper chaperone PCu(A)C" evidence="1">
    <location>
        <begin position="22"/>
        <end position="164"/>
    </location>
</feature>
<sequence>MSLFAKAALALALLAAGPALAQEFKAGAIHITHPWSRATPAGAKVAGGYAAIENTGSEPDRLVSATAEIAGHVEIHQMAMTDGVMTMRLMPDGLPVPANGRAALAPDGYHLMFLELKRPLKAGEDFAGRLTFEKAGTVDVRFAVEAIGATAPDHSAATMPGMGN</sequence>
<dbReference type="PANTHER" id="PTHR36302">
    <property type="entry name" value="BLR7088 PROTEIN"/>
    <property type="match status" value="1"/>
</dbReference>
<dbReference type="SUPFAM" id="SSF110087">
    <property type="entry name" value="DR1885-like metal-binding protein"/>
    <property type="match status" value="1"/>
</dbReference>
<dbReference type="InterPro" id="IPR007410">
    <property type="entry name" value="LpqE-like"/>
</dbReference>
<dbReference type="Gene3D" id="2.60.40.1890">
    <property type="entry name" value="PCu(A)C copper chaperone"/>
    <property type="match status" value="1"/>
</dbReference>
<evidence type="ECO:0000256" key="1">
    <source>
        <dbReference type="SAM" id="SignalP"/>
    </source>
</evidence>
<keyword evidence="1" id="KW-0732">Signal</keyword>
<dbReference type="EMBL" id="JAVDPW010000008">
    <property type="protein sequence ID" value="MDR6292244.1"/>
    <property type="molecule type" value="Genomic_DNA"/>
</dbReference>
<evidence type="ECO:0008006" key="4">
    <source>
        <dbReference type="Google" id="ProtNLM"/>
    </source>
</evidence>
<dbReference type="Proteomes" id="UP001262410">
    <property type="component" value="Unassembled WGS sequence"/>
</dbReference>
<organism evidence="2 3">
    <name type="scientific">Inquilinus ginsengisoli</name>
    <dbReference type="NCBI Taxonomy" id="363840"/>
    <lineage>
        <taxon>Bacteria</taxon>
        <taxon>Pseudomonadati</taxon>
        <taxon>Pseudomonadota</taxon>
        <taxon>Alphaproteobacteria</taxon>
        <taxon>Rhodospirillales</taxon>
        <taxon>Rhodospirillaceae</taxon>
        <taxon>Inquilinus</taxon>
    </lineage>
</organism>
<name>A0ABU1JW65_9PROT</name>
<dbReference type="InterPro" id="IPR058248">
    <property type="entry name" value="Lxx211020-like"/>
</dbReference>
<keyword evidence="3" id="KW-1185">Reference proteome</keyword>